<dbReference type="InterPro" id="IPR031314">
    <property type="entry name" value="DNK_dom"/>
</dbReference>
<keyword evidence="7 15" id="KW-0813">Transport</keyword>
<evidence type="ECO:0000256" key="14">
    <source>
        <dbReference type="ARBA" id="ARBA00023128"/>
    </source>
</evidence>
<evidence type="ECO:0000256" key="3">
    <source>
        <dbReference type="ARBA" id="ARBA00004305"/>
    </source>
</evidence>
<dbReference type="CDD" id="cd02030">
    <property type="entry name" value="NDUO42"/>
    <property type="match status" value="1"/>
</dbReference>
<comment type="subunit">
    <text evidence="5">Complex I is composed of 45 different subunits. This a component of the hydrophobic protein fraction.</text>
</comment>
<evidence type="ECO:0000256" key="1">
    <source>
        <dbReference type="ARBA" id="ARBA00001974"/>
    </source>
</evidence>
<evidence type="ECO:0000256" key="4">
    <source>
        <dbReference type="ARBA" id="ARBA00008606"/>
    </source>
</evidence>
<sequence length="346" mass="39731">MALTALRAAGGALLGTVRPHTISQRNLKYGYFAYILGERCLKKFNKLSKVITVDGNLSSGKSQLAQQLAKSLDLRYFPQADVHYVDKVTGDGTILDPKYNGFCTLEQFYEDPKCPDGNSYRLQFWMYSVRMMQYSDALEHLLSTGQGVVLERSPFSDFVFLEAMLQNEYIRKQCVEHYNEVKGISITEFLPPHLAIYVDVPHKEVYQRIQEKGSPLEKKISVDFLKSVEETYKKSFLPQISETSEVLQYTGEEAQDIEKVLEDIEYLKFDKGPWPEQDNVSLHELRMKVEDKVGVADLMLIPRYLPEVTIGAYESDKAYYQYKTIPGRKYAPGYNADIGDKMIWLK</sequence>
<evidence type="ECO:0000256" key="15">
    <source>
        <dbReference type="PIRNR" id="PIRNR000543"/>
    </source>
</evidence>
<organism evidence="17 18">
    <name type="scientific">Pleurodeles waltl</name>
    <name type="common">Iberian ribbed newt</name>
    <dbReference type="NCBI Taxonomy" id="8319"/>
    <lineage>
        <taxon>Eukaryota</taxon>
        <taxon>Metazoa</taxon>
        <taxon>Chordata</taxon>
        <taxon>Craniata</taxon>
        <taxon>Vertebrata</taxon>
        <taxon>Euteleostomi</taxon>
        <taxon>Amphibia</taxon>
        <taxon>Batrachia</taxon>
        <taxon>Caudata</taxon>
        <taxon>Salamandroidea</taxon>
        <taxon>Salamandridae</taxon>
        <taxon>Pleurodelinae</taxon>
        <taxon>Pleurodeles</taxon>
    </lineage>
</organism>
<evidence type="ECO:0000256" key="7">
    <source>
        <dbReference type="ARBA" id="ARBA00022448"/>
    </source>
</evidence>
<gene>
    <name evidence="17" type="ORF">NDU88_004630</name>
</gene>
<evidence type="ECO:0000256" key="10">
    <source>
        <dbReference type="ARBA" id="ARBA00022660"/>
    </source>
</evidence>
<evidence type="ECO:0000256" key="9">
    <source>
        <dbReference type="ARBA" id="ARBA00022630"/>
    </source>
</evidence>
<keyword evidence="9 15" id="KW-0285">Flavoprotein</keyword>
<evidence type="ECO:0000259" key="16">
    <source>
        <dbReference type="Pfam" id="PF01712"/>
    </source>
</evidence>
<keyword evidence="11 15" id="KW-0274">FAD</keyword>
<dbReference type="SUPFAM" id="SSF52540">
    <property type="entry name" value="P-loop containing nucleoside triphosphate hydrolases"/>
    <property type="match status" value="1"/>
</dbReference>
<proteinExistence type="inferred from homology"/>
<evidence type="ECO:0000256" key="8">
    <source>
        <dbReference type="ARBA" id="ARBA00022553"/>
    </source>
</evidence>
<keyword evidence="10 15" id="KW-0679">Respiratory chain</keyword>
<accession>A0AAV7UJT1</accession>
<keyword evidence="14 15" id="KW-0496">Mitochondrion</keyword>
<protein>
    <recommendedName>
        <fullName evidence="6 15">NADH dehydrogenase [ubiquinone] 1 alpha subcomplex subunit 10, mitochondrial</fullName>
    </recommendedName>
</protein>
<dbReference type="PANTHER" id="PTHR10513">
    <property type="entry name" value="DEOXYNUCLEOSIDE KINASE"/>
    <property type="match status" value="1"/>
</dbReference>
<keyword evidence="8" id="KW-0597">Phosphoprotein</keyword>
<evidence type="ECO:0000313" key="17">
    <source>
        <dbReference type="EMBL" id="KAJ1187862.1"/>
    </source>
</evidence>
<dbReference type="Pfam" id="PF01712">
    <property type="entry name" value="dNK"/>
    <property type="match status" value="1"/>
</dbReference>
<comment type="cofactor">
    <cofactor evidence="1 15">
        <name>FAD</name>
        <dbReference type="ChEBI" id="CHEBI:57692"/>
    </cofactor>
</comment>
<dbReference type="GO" id="GO:0005759">
    <property type="term" value="C:mitochondrial matrix"/>
    <property type="evidence" value="ECO:0007669"/>
    <property type="project" value="UniProtKB-SubCell"/>
</dbReference>
<dbReference type="FunFam" id="3.40.50.300:FF:000837">
    <property type="entry name" value="NADH dehydrogenase [ubiquinone] 1 alpha subcomplex subunit 10, mitochondrial"/>
    <property type="match status" value="1"/>
</dbReference>
<comment type="similarity">
    <text evidence="4 15">Belongs to the complex I NDUFA10 subunit family.</text>
</comment>
<dbReference type="InterPro" id="IPR027417">
    <property type="entry name" value="P-loop_NTPase"/>
</dbReference>
<keyword evidence="13 15" id="KW-0249">Electron transport</keyword>
<dbReference type="GO" id="GO:0006120">
    <property type="term" value="P:mitochondrial electron transport, NADH to ubiquinone"/>
    <property type="evidence" value="ECO:0007669"/>
    <property type="project" value="InterPro"/>
</dbReference>
<dbReference type="PANTHER" id="PTHR10513:SF15">
    <property type="entry name" value="NADH DEHYDROGENASE [UBIQUINONE] 1 ALPHA SUBCOMPLEX SUBUNIT 10, MITOCHONDRIAL"/>
    <property type="match status" value="1"/>
</dbReference>
<evidence type="ECO:0000256" key="2">
    <source>
        <dbReference type="ARBA" id="ARBA00003195"/>
    </source>
</evidence>
<name>A0AAV7UJT1_PLEWA</name>
<evidence type="ECO:0000256" key="13">
    <source>
        <dbReference type="ARBA" id="ARBA00022982"/>
    </source>
</evidence>
<evidence type="ECO:0000256" key="6">
    <source>
        <dbReference type="ARBA" id="ARBA00017279"/>
    </source>
</evidence>
<keyword evidence="12" id="KW-0809">Transit peptide</keyword>
<dbReference type="PIRSF" id="PIRSF000543">
    <property type="entry name" value="NADH_UQ_42KD"/>
    <property type="match status" value="1"/>
</dbReference>
<evidence type="ECO:0000256" key="12">
    <source>
        <dbReference type="ARBA" id="ARBA00022946"/>
    </source>
</evidence>
<dbReference type="InterPro" id="IPR015828">
    <property type="entry name" value="NDUFA10"/>
</dbReference>
<comment type="subcellular location">
    <subcellularLocation>
        <location evidence="3 15">Mitochondrion matrix</location>
    </subcellularLocation>
</comment>
<comment type="function">
    <text evidence="2 15">Accessory subunit of the mitochondrial membrane respiratory chain NADH dehydrogenase (Complex I), that is believed not to be involved in catalysis. Complex I functions in the transfer of electrons from NADH to the respiratory chain. The immediate electron acceptor for the enzyme is believed to be ubiquinone.</text>
</comment>
<evidence type="ECO:0000313" key="18">
    <source>
        <dbReference type="Proteomes" id="UP001066276"/>
    </source>
</evidence>
<comment type="caution">
    <text evidence="17">The sequence shown here is derived from an EMBL/GenBank/DDBJ whole genome shotgun (WGS) entry which is preliminary data.</text>
</comment>
<dbReference type="AlphaFoldDB" id="A0AAV7UJT1"/>
<dbReference type="Gene3D" id="3.40.50.300">
    <property type="entry name" value="P-loop containing nucleotide triphosphate hydrolases"/>
    <property type="match status" value="1"/>
</dbReference>
<evidence type="ECO:0000256" key="5">
    <source>
        <dbReference type="ARBA" id="ARBA00011514"/>
    </source>
</evidence>
<keyword evidence="18" id="KW-1185">Reference proteome</keyword>
<reference evidence="17" key="1">
    <citation type="journal article" date="2022" name="bioRxiv">
        <title>Sequencing and chromosome-scale assembly of the giantPleurodeles waltlgenome.</title>
        <authorList>
            <person name="Brown T."/>
            <person name="Elewa A."/>
            <person name="Iarovenko S."/>
            <person name="Subramanian E."/>
            <person name="Araus A.J."/>
            <person name="Petzold A."/>
            <person name="Susuki M."/>
            <person name="Suzuki K.-i.T."/>
            <person name="Hayashi T."/>
            <person name="Toyoda A."/>
            <person name="Oliveira C."/>
            <person name="Osipova E."/>
            <person name="Leigh N.D."/>
            <person name="Simon A."/>
            <person name="Yun M.H."/>
        </authorList>
    </citation>
    <scope>NUCLEOTIDE SEQUENCE</scope>
    <source>
        <strain evidence="17">20211129_DDA</strain>
        <tissue evidence="17">Liver</tissue>
    </source>
</reference>
<dbReference type="Proteomes" id="UP001066276">
    <property type="component" value="Chromosome 3_1"/>
</dbReference>
<dbReference type="InterPro" id="IPR050566">
    <property type="entry name" value="Deoxyribonucleoside_kinase"/>
</dbReference>
<dbReference type="EMBL" id="JANPWB010000005">
    <property type="protein sequence ID" value="KAJ1187862.1"/>
    <property type="molecule type" value="Genomic_DNA"/>
</dbReference>
<evidence type="ECO:0000256" key="11">
    <source>
        <dbReference type="ARBA" id="ARBA00022827"/>
    </source>
</evidence>
<feature type="domain" description="Deoxynucleoside kinase" evidence="16">
    <location>
        <begin position="51"/>
        <end position="261"/>
    </location>
</feature>